<evidence type="ECO:0000313" key="3">
    <source>
        <dbReference type="Proteomes" id="UP000887013"/>
    </source>
</evidence>
<name>A0A8X6PPB1_NEPPI</name>
<dbReference type="EMBL" id="BMAW01022173">
    <property type="protein sequence ID" value="GFT76690.1"/>
    <property type="molecule type" value="Genomic_DNA"/>
</dbReference>
<keyword evidence="3" id="KW-1185">Reference proteome</keyword>
<feature type="non-terminal residue" evidence="2">
    <location>
        <position position="34"/>
    </location>
</feature>
<accession>A0A8X6PPB1</accession>
<evidence type="ECO:0000256" key="1">
    <source>
        <dbReference type="SAM" id="MobiDB-lite"/>
    </source>
</evidence>
<gene>
    <name evidence="2" type="ORF">NPIL_518121</name>
</gene>
<proteinExistence type="predicted"/>
<evidence type="ECO:0000313" key="2">
    <source>
        <dbReference type="EMBL" id="GFT76690.1"/>
    </source>
</evidence>
<reference evidence="2" key="1">
    <citation type="submission" date="2020-08" db="EMBL/GenBank/DDBJ databases">
        <title>Multicomponent nature underlies the extraordinary mechanical properties of spider dragline silk.</title>
        <authorList>
            <person name="Kono N."/>
            <person name="Nakamura H."/>
            <person name="Mori M."/>
            <person name="Yoshida Y."/>
            <person name="Ohtoshi R."/>
            <person name="Malay A.D."/>
            <person name="Moran D.A.P."/>
            <person name="Tomita M."/>
            <person name="Numata K."/>
            <person name="Arakawa K."/>
        </authorList>
    </citation>
    <scope>NUCLEOTIDE SEQUENCE</scope>
</reference>
<comment type="caution">
    <text evidence="2">The sequence shown here is derived from an EMBL/GenBank/DDBJ whole genome shotgun (WGS) entry which is preliminary data.</text>
</comment>
<sequence>MERKHWISLENSNPNMTTKAMETETAMPESNLST</sequence>
<dbReference type="Proteomes" id="UP000887013">
    <property type="component" value="Unassembled WGS sequence"/>
</dbReference>
<feature type="compositionally biased region" description="Low complexity" evidence="1">
    <location>
        <begin position="16"/>
        <end position="27"/>
    </location>
</feature>
<feature type="region of interest" description="Disordered" evidence="1">
    <location>
        <begin position="1"/>
        <end position="34"/>
    </location>
</feature>
<protein>
    <submittedName>
        <fullName evidence="2">Uncharacterized protein</fullName>
    </submittedName>
</protein>
<dbReference type="AlphaFoldDB" id="A0A8X6PPB1"/>
<organism evidence="2 3">
    <name type="scientific">Nephila pilipes</name>
    <name type="common">Giant wood spider</name>
    <name type="synonym">Nephila maculata</name>
    <dbReference type="NCBI Taxonomy" id="299642"/>
    <lineage>
        <taxon>Eukaryota</taxon>
        <taxon>Metazoa</taxon>
        <taxon>Ecdysozoa</taxon>
        <taxon>Arthropoda</taxon>
        <taxon>Chelicerata</taxon>
        <taxon>Arachnida</taxon>
        <taxon>Araneae</taxon>
        <taxon>Araneomorphae</taxon>
        <taxon>Entelegynae</taxon>
        <taxon>Araneoidea</taxon>
        <taxon>Nephilidae</taxon>
        <taxon>Nephila</taxon>
    </lineage>
</organism>